<keyword evidence="1" id="KW-0175">Coiled coil</keyword>
<dbReference type="EMBL" id="QBQB01000199">
    <property type="protein sequence ID" value="PUD37597.1"/>
    <property type="molecule type" value="Genomic_DNA"/>
</dbReference>
<gene>
    <name evidence="2" type="ORF">C2R92_07275</name>
</gene>
<comment type="caution">
    <text evidence="2">The sequence shown here is derived from an EMBL/GenBank/DDBJ whole genome shotgun (WGS) entry which is preliminary data.</text>
</comment>
<reference evidence="2 3" key="1">
    <citation type="submission" date="2018-01" db="EMBL/GenBank/DDBJ databases">
        <title>Helicobacter pylori genome-wide association study shows promise for predicting gastric cancer risk.</title>
        <authorList>
            <person name="Berthenet E."/>
            <person name="Yahara K."/>
            <person name="Thorell K."/>
            <person name="Pascoe B."/>
            <person name="Meric G."/>
            <person name="Mikhail J.M."/>
            <person name="Engstrand L."/>
            <person name="Enroth H."/>
            <person name="Burette A."/>
            <person name="Megraud F."/>
            <person name="Atherton J."/>
            <person name="Smith S."/>
            <person name="Wilkinson T.S."/>
            <person name="Hitchings M.D."/>
            <person name="Falush D."/>
            <person name="Sheppard S.K."/>
        </authorList>
    </citation>
    <scope>NUCLEOTIDE SEQUENCE [LARGE SCALE GENOMIC DNA]</scope>
    <source>
        <strain evidence="2 3">462</strain>
    </source>
</reference>
<dbReference type="AlphaFoldDB" id="A0A2T6SLF7"/>
<evidence type="ECO:0000313" key="3">
    <source>
        <dbReference type="Proteomes" id="UP000244660"/>
    </source>
</evidence>
<evidence type="ECO:0000256" key="1">
    <source>
        <dbReference type="SAM" id="Coils"/>
    </source>
</evidence>
<proteinExistence type="predicted"/>
<organism evidence="2 3">
    <name type="scientific">Helicobacter pylori</name>
    <name type="common">Campylobacter pylori</name>
    <dbReference type="NCBI Taxonomy" id="210"/>
    <lineage>
        <taxon>Bacteria</taxon>
        <taxon>Pseudomonadati</taxon>
        <taxon>Campylobacterota</taxon>
        <taxon>Epsilonproteobacteria</taxon>
        <taxon>Campylobacterales</taxon>
        <taxon>Helicobacteraceae</taxon>
        <taxon>Helicobacter</taxon>
    </lineage>
</organism>
<feature type="coiled-coil region" evidence="1">
    <location>
        <begin position="20"/>
        <end position="47"/>
    </location>
</feature>
<sequence length="318" mass="36802">MSNVITDYSQYNEKQLHNFLNSIEKQLLKAEGDKNKAIKKIQECELQEQMIRQVLAQKHSQEKEPTPSLLNTIASKDDPEYDVSFGDFNDFLQIAKQEMLRKYHPQRRGIDEHLGDDTDLLILFINRIKKGEIKLRKVSQMFSGYKRVISDILENENSLEYINNFIGALSKETRDRQFSAYERLFVKLLNLTPIRSSEIITIKCSDFDIKGDYCLVANKYLLFMPIFLEAKSIPKDDSLLMDNIIKYQFTSKGTPTIQNSCQTNSRILKAIGYHGVQQNEFAIRLLYYLVSLGLSELGEAITWIKVQPKTKKLLGLKL</sequence>
<name>A0A2T6SLF7_HELPX</name>
<evidence type="ECO:0000313" key="2">
    <source>
        <dbReference type="EMBL" id="PUD37597.1"/>
    </source>
</evidence>
<accession>A0A2T6SLF7</accession>
<dbReference type="Proteomes" id="UP000244660">
    <property type="component" value="Unassembled WGS sequence"/>
</dbReference>
<protein>
    <submittedName>
        <fullName evidence="2">Uncharacterized protein</fullName>
    </submittedName>
</protein>